<reference evidence="1 2" key="1">
    <citation type="submission" date="2016-04" db="EMBL/GenBank/DDBJ databases">
        <title>Complete genome sequence of Dokdonella koreensis DS-123T.</title>
        <authorList>
            <person name="Kim J.F."/>
            <person name="Lee H."/>
            <person name="Kwak M.-J."/>
        </authorList>
    </citation>
    <scope>NUCLEOTIDE SEQUENCE [LARGE SCALE GENOMIC DNA]</scope>
    <source>
        <strain evidence="1 2">DS-123</strain>
    </source>
</reference>
<accession>A0A167GBW1</accession>
<proteinExistence type="predicted"/>
<evidence type="ECO:0000313" key="2">
    <source>
        <dbReference type="Proteomes" id="UP000076830"/>
    </source>
</evidence>
<keyword evidence="2" id="KW-1185">Reference proteome</keyword>
<dbReference type="STRING" id="1300342.I596_346"/>
<dbReference type="Pfam" id="PF21813">
    <property type="entry name" value="DUF6882"/>
    <property type="match status" value="1"/>
</dbReference>
<dbReference type="RefSeq" id="WP_067643225.1">
    <property type="nucleotide sequence ID" value="NZ_CP015249.1"/>
</dbReference>
<dbReference type="EMBL" id="CP015249">
    <property type="protein sequence ID" value="ANB16383.1"/>
    <property type="molecule type" value="Genomic_DNA"/>
</dbReference>
<evidence type="ECO:0000313" key="1">
    <source>
        <dbReference type="EMBL" id="ANB16383.1"/>
    </source>
</evidence>
<protein>
    <submittedName>
        <fullName evidence="1">Uncharacterized protein</fullName>
    </submittedName>
</protein>
<dbReference type="AlphaFoldDB" id="A0A167GBW1"/>
<dbReference type="InterPro" id="IPR049249">
    <property type="entry name" value="DUF6882"/>
</dbReference>
<sequence length="156" mass="17007">MTMTDEELEAHIKACRKRLGAKNGALTRKYGIGTHQRWDFDYTTGILAFGSAKGAPLHRFRAFALGTYSEQGFKWTWASREVPAKAKKPSALLKALDRRFGFPPFSTPALPPDQWLIDSLIAMSVEELGALGCYLGDGPAFGTAIAIESVLPAECA</sequence>
<gene>
    <name evidence="1" type="ORF">I596_346</name>
</gene>
<name>A0A167GBW1_9GAMM</name>
<dbReference type="KEGG" id="dko:I596_346"/>
<organism evidence="1 2">
    <name type="scientific">Dokdonella koreensis DS-123</name>
    <dbReference type="NCBI Taxonomy" id="1300342"/>
    <lineage>
        <taxon>Bacteria</taxon>
        <taxon>Pseudomonadati</taxon>
        <taxon>Pseudomonadota</taxon>
        <taxon>Gammaproteobacteria</taxon>
        <taxon>Lysobacterales</taxon>
        <taxon>Rhodanobacteraceae</taxon>
        <taxon>Dokdonella</taxon>
    </lineage>
</organism>
<dbReference type="OrthoDB" id="5674923at2"/>
<dbReference type="Proteomes" id="UP000076830">
    <property type="component" value="Chromosome"/>
</dbReference>